<sequence length="391" mass="43324">MKELNGLTGIRFLAAFYVFVFHIQSRFSLAFLPDSLETIISVGALGVNLFFVLSGFILTYVHLKDFSDTTVPTASYYGRFMLKRFARIYPAYLIGLVACLAVSGYLHDYPSPFLRILALDATMLESYFLSLSMEWYGGGAWSVSTEFFFYLLFPFLLPLLLRLPGKALLPVLAVAVLASSLPGLYSATHPGVVSFKATYAFPPSRLPEFVSGVLLGLLVFRHHFRLSENLALALLMGAALYLAKFGARLPSYTAHIITALGIQLSGNEPGYLRLPGYTAHNIVALPAIMALICVTANVEQSRYFRWVGSGFMQYLGRISFSFYIMQLPILILLEGLLAKNIVHRENTILALPILALNLLSAAALYELVEKRAHKFLLQKFLKKSVPAPVPA</sequence>
<gene>
    <name evidence="3" type="ORF">IC235_14355</name>
</gene>
<feature type="transmembrane region" description="Helical" evidence="1">
    <location>
        <begin position="230"/>
        <end position="247"/>
    </location>
</feature>
<keyword evidence="1" id="KW-0812">Transmembrane</keyword>
<evidence type="ECO:0000313" key="3">
    <source>
        <dbReference type="EMBL" id="MBD2769072.1"/>
    </source>
</evidence>
<evidence type="ECO:0000256" key="1">
    <source>
        <dbReference type="SAM" id="Phobius"/>
    </source>
</evidence>
<reference evidence="3" key="1">
    <citation type="submission" date="2020-09" db="EMBL/GenBank/DDBJ databases">
        <authorList>
            <person name="Kim M.K."/>
        </authorList>
    </citation>
    <scope>NUCLEOTIDE SEQUENCE</scope>
    <source>
        <strain evidence="3">BT664</strain>
    </source>
</reference>
<dbReference type="GO" id="GO:0000271">
    <property type="term" value="P:polysaccharide biosynthetic process"/>
    <property type="evidence" value="ECO:0007669"/>
    <property type="project" value="TreeGrafter"/>
</dbReference>
<feature type="transmembrane region" description="Helical" evidence="1">
    <location>
        <begin position="167"/>
        <end position="185"/>
    </location>
</feature>
<dbReference type="AlphaFoldDB" id="A0A927BDZ4"/>
<feature type="transmembrane region" description="Helical" evidence="1">
    <location>
        <begin position="38"/>
        <end position="61"/>
    </location>
</feature>
<keyword evidence="1" id="KW-0472">Membrane</keyword>
<feature type="transmembrane region" description="Helical" evidence="1">
    <location>
        <begin position="277"/>
        <end position="298"/>
    </location>
</feature>
<dbReference type="GO" id="GO:0016747">
    <property type="term" value="F:acyltransferase activity, transferring groups other than amino-acyl groups"/>
    <property type="evidence" value="ECO:0007669"/>
    <property type="project" value="InterPro"/>
</dbReference>
<feature type="transmembrane region" description="Helical" evidence="1">
    <location>
        <begin position="318"/>
        <end position="337"/>
    </location>
</feature>
<dbReference type="Proteomes" id="UP000612233">
    <property type="component" value="Unassembled WGS sequence"/>
</dbReference>
<feature type="transmembrane region" description="Helical" evidence="1">
    <location>
        <begin position="89"/>
        <end position="107"/>
    </location>
</feature>
<keyword evidence="1" id="KW-1133">Transmembrane helix</keyword>
<dbReference type="EMBL" id="JACXAD010000016">
    <property type="protein sequence ID" value="MBD2769072.1"/>
    <property type="molecule type" value="Genomic_DNA"/>
</dbReference>
<feature type="domain" description="Acyltransferase 3" evidence="2">
    <location>
        <begin position="5"/>
        <end position="365"/>
    </location>
</feature>
<keyword evidence="4" id="KW-1185">Reference proteome</keyword>
<protein>
    <submittedName>
        <fullName evidence="3">Acyltransferase</fullName>
    </submittedName>
</protein>
<proteinExistence type="predicted"/>
<evidence type="ECO:0000259" key="2">
    <source>
        <dbReference type="Pfam" id="PF01757"/>
    </source>
</evidence>
<feature type="transmembrane region" description="Helical" evidence="1">
    <location>
        <begin position="349"/>
        <end position="368"/>
    </location>
</feature>
<evidence type="ECO:0000313" key="4">
    <source>
        <dbReference type="Proteomes" id="UP000612233"/>
    </source>
</evidence>
<feature type="transmembrane region" description="Helical" evidence="1">
    <location>
        <begin position="139"/>
        <end position="160"/>
    </location>
</feature>
<dbReference type="PANTHER" id="PTHR23028">
    <property type="entry name" value="ACETYLTRANSFERASE"/>
    <property type="match status" value="1"/>
</dbReference>
<dbReference type="Pfam" id="PF01757">
    <property type="entry name" value="Acyl_transf_3"/>
    <property type="match status" value="1"/>
</dbReference>
<dbReference type="InterPro" id="IPR002656">
    <property type="entry name" value="Acyl_transf_3_dom"/>
</dbReference>
<organism evidence="3 4">
    <name type="scientific">Hymenobacter montanus</name>
    <dbReference type="NCBI Taxonomy" id="2771359"/>
    <lineage>
        <taxon>Bacteria</taxon>
        <taxon>Pseudomonadati</taxon>
        <taxon>Bacteroidota</taxon>
        <taxon>Cytophagia</taxon>
        <taxon>Cytophagales</taxon>
        <taxon>Hymenobacteraceae</taxon>
        <taxon>Hymenobacter</taxon>
    </lineage>
</organism>
<feature type="transmembrane region" description="Helical" evidence="1">
    <location>
        <begin position="12"/>
        <end position="32"/>
    </location>
</feature>
<comment type="caution">
    <text evidence="3">The sequence shown here is derived from an EMBL/GenBank/DDBJ whole genome shotgun (WGS) entry which is preliminary data.</text>
</comment>
<keyword evidence="3" id="KW-0012">Acyltransferase</keyword>
<feature type="transmembrane region" description="Helical" evidence="1">
    <location>
        <begin position="205"/>
        <end position="223"/>
    </location>
</feature>
<dbReference type="GO" id="GO:0016020">
    <property type="term" value="C:membrane"/>
    <property type="evidence" value="ECO:0007669"/>
    <property type="project" value="TreeGrafter"/>
</dbReference>
<name>A0A927BDZ4_9BACT</name>
<accession>A0A927BDZ4</accession>
<keyword evidence="3" id="KW-0808">Transferase</keyword>
<dbReference type="RefSeq" id="WP_191005884.1">
    <property type="nucleotide sequence ID" value="NZ_JACXAD010000016.1"/>
</dbReference>
<dbReference type="PANTHER" id="PTHR23028:SF53">
    <property type="entry name" value="ACYL_TRANSF_3 DOMAIN-CONTAINING PROTEIN"/>
    <property type="match status" value="1"/>
</dbReference>
<dbReference type="InterPro" id="IPR050879">
    <property type="entry name" value="Acyltransferase_3"/>
</dbReference>